<accession>A0A8R1V483</accession>
<evidence type="ECO:0000313" key="1">
    <source>
        <dbReference type="EnsemblMetazoa" id="PPA46242.1"/>
    </source>
</evidence>
<keyword evidence="2" id="KW-1185">Reference proteome</keyword>
<dbReference type="Proteomes" id="UP000005239">
    <property type="component" value="Unassembled WGS sequence"/>
</dbReference>
<name>A0A2A6B2X7_PRIPA</name>
<reference evidence="2" key="1">
    <citation type="journal article" date="2008" name="Nat. Genet.">
        <title>The Pristionchus pacificus genome provides a unique perspective on nematode lifestyle and parasitism.</title>
        <authorList>
            <person name="Dieterich C."/>
            <person name="Clifton S.W."/>
            <person name="Schuster L.N."/>
            <person name="Chinwalla A."/>
            <person name="Delehaunty K."/>
            <person name="Dinkelacker I."/>
            <person name="Fulton L."/>
            <person name="Fulton R."/>
            <person name="Godfrey J."/>
            <person name="Minx P."/>
            <person name="Mitreva M."/>
            <person name="Roeseler W."/>
            <person name="Tian H."/>
            <person name="Witte H."/>
            <person name="Yang S.P."/>
            <person name="Wilson R.K."/>
            <person name="Sommer R.J."/>
        </authorList>
    </citation>
    <scope>NUCLEOTIDE SEQUENCE [LARGE SCALE GENOMIC DNA]</scope>
    <source>
        <strain evidence="2">PS312</strain>
    </source>
</reference>
<evidence type="ECO:0000313" key="2">
    <source>
        <dbReference type="Proteomes" id="UP000005239"/>
    </source>
</evidence>
<sequence length="82" mass="9509">MTMIRARPRAEQKIIDMNSEFKTFTLLIRPLRPSLQIESIFEHDHQLNRSTRKIIKTYSIDPSVKLNRCSSSNDDDPSSTTS</sequence>
<protein>
    <submittedName>
        <fullName evidence="1">Uncharacterized protein</fullName>
    </submittedName>
</protein>
<gene>
    <name evidence="1" type="primary">WBGene00284611</name>
</gene>
<dbReference type="AlphaFoldDB" id="A0A2A6B2X7"/>
<organism evidence="1 2">
    <name type="scientific">Pristionchus pacificus</name>
    <name type="common">Parasitic nematode worm</name>
    <dbReference type="NCBI Taxonomy" id="54126"/>
    <lineage>
        <taxon>Eukaryota</taxon>
        <taxon>Metazoa</taxon>
        <taxon>Ecdysozoa</taxon>
        <taxon>Nematoda</taxon>
        <taxon>Chromadorea</taxon>
        <taxon>Rhabditida</taxon>
        <taxon>Rhabditina</taxon>
        <taxon>Diplogasteromorpha</taxon>
        <taxon>Diplogasteroidea</taxon>
        <taxon>Neodiplogasteridae</taxon>
        <taxon>Pristionchus</taxon>
    </lineage>
</organism>
<accession>A0A2A6B2X7</accession>
<proteinExistence type="predicted"/>
<reference evidence="1" key="2">
    <citation type="submission" date="2022-06" db="UniProtKB">
        <authorList>
            <consortium name="EnsemblMetazoa"/>
        </authorList>
    </citation>
    <scope>IDENTIFICATION</scope>
    <source>
        <strain evidence="1">PS312</strain>
    </source>
</reference>
<dbReference type="EnsemblMetazoa" id="PPA46242.1">
    <property type="protein sequence ID" value="PPA46242.1"/>
    <property type="gene ID" value="WBGene00284611"/>
</dbReference>